<dbReference type="AlphaFoldDB" id="A0A1B9IYG7"/>
<gene>
    <name evidence="2" type="ORF">L486_00212</name>
</gene>
<reference evidence="3" key="2">
    <citation type="submission" date="2013-12" db="EMBL/GenBank/DDBJ databases">
        <title>Evolution of pathogenesis and genome organization in the Tremellales.</title>
        <authorList>
            <person name="Cuomo C."/>
            <person name="Litvintseva A."/>
            <person name="Heitman J."/>
            <person name="Chen Y."/>
            <person name="Sun S."/>
            <person name="Springer D."/>
            <person name="Dromer F."/>
            <person name="Young S."/>
            <person name="Zeng Q."/>
            <person name="Chapman S."/>
            <person name="Gujja S."/>
            <person name="Saif S."/>
            <person name="Birren B."/>
        </authorList>
    </citation>
    <scope>NUCLEOTIDE SEQUENCE [LARGE SCALE GENOMIC DNA]</scope>
    <source>
        <strain evidence="3">CBS 10435</strain>
    </source>
</reference>
<sequence length="262" mass="28752">MSYYRPSSLAATTHTPPEASSSRLRPRPTLTPTVEEEQITEATAAAPIGAQGDKGKGKEKKVRKLTMEDVERLAGQICNVRPLGACQRPQSSGSLYCTNHSCQAINADGDRCGNWVSNPRETRFCANGWHMENSRHTHLSDLLALRKALNQRRSTEREKQNAAQLYYIEQRFPSSSSSSSSSTSTSDTPSSTSLSLLRTPTTPPSARSMRDLSEERGWGSHGVDAWWRGNWGLNSEQISERGDVRGIAHDGCQTNGVTSCII</sequence>
<dbReference type="OrthoDB" id="2563893at2759"/>
<feature type="compositionally biased region" description="Low complexity" evidence="1">
    <location>
        <begin position="40"/>
        <end position="51"/>
    </location>
</feature>
<proteinExistence type="predicted"/>
<evidence type="ECO:0000256" key="1">
    <source>
        <dbReference type="SAM" id="MobiDB-lite"/>
    </source>
</evidence>
<organism evidence="2 3">
    <name type="scientific">Kwoniella mangroviensis CBS 10435</name>
    <dbReference type="NCBI Taxonomy" id="1331196"/>
    <lineage>
        <taxon>Eukaryota</taxon>
        <taxon>Fungi</taxon>
        <taxon>Dikarya</taxon>
        <taxon>Basidiomycota</taxon>
        <taxon>Agaricomycotina</taxon>
        <taxon>Tremellomycetes</taxon>
        <taxon>Tremellales</taxon>
        <taxon>Cryptococcaceae</taxon>
        <taxon>Kwoniella</taxon>
    </lineage>
</organism>
<evidence type="ECO:0000313" key="2">
    <source>
        <dbReference type="EMBL" id="OCF60577.1"/>
    </source>
</evidence>
<feature type="region of interest" description="Disordered" evidence="1">
    <location>
        <begin position="1"/>
        <end position="63"/>
    </location>
</feature>
<accession>A0A1B9IYG7</accession>
<feature type="compositionally biased region" description="Basic and acidic residues" evidence="1">
    <location>
        <begin position="208"/>
        <end position="217"/>
    </location>
</feature>
<feature type="compositionally biased region" description="Low complexity" evidence="1">
    <location>
        <begin position="173"/>
        <end position="200"/>
    </location>
</feature>
<reference evidence="2 3" key="1">
    <citation type="submission" date="2013-07" db="EMBL/GenBank/DDBJ databases">
        <title>The Genome Sequence of Kwoniella mangroviensis CBS10435.</title>
        <authorList>
            <consortium name="The Broad Institute Genome Sequencing Platform"/>
            <person name="Cuomo C."/>
            <person name="Litvintseva A."/>
            <person name="Chen Y."/>
            <person name="Heitman J."/>
            <person name="Sun S."/>
            <person name="Springer D."/>
            <person name="Dromer F."/>
            <person name="Young S.K."/>
            <person name="Zeng Q."/>
            <person name="Gargeya S."/>
            <person name="Fitzgerald M."/>
            <person name="Abouelleil A."/>
            <person name="Alvarado L."/>
            <person name="Berlin A.M."/>
            <person name="Chapman S.B."/>
            <person name="Dewar J."/>
            <person name="Goldberg J."/>
            <person name="Griggs A."/>
            <person name="Gujja S."/>
            <person name="Hansen M."/>
            <person name="Howarth C."/>
            <person name="Imamovic A."/>
            <person name="Larimer J."/>
            <person name="McCowan C."/>
            <person name="Murphy C."/>
            <person name="Pearson M."/>
            <person name="Priest M."/>
            <person name="Roberts A."/>
            <person name="Saif S."/>
            <person name="Shea T."/>
            <person name="Sykes S."/>
            <person name="Wortman J."/>
            <person name="Nusbaum C."/>
            <person name="Birren B."/>
        </authorList>
    </citation>
    <scope>NUCLEOTIDE SEQUENCE [LARGE SCALE GENOMIC DNA]</scope>
    <source>
        <strain evidence="2 3">CBS 10435</strain>
    </source>
</reference>
<protein>
    <recommendedName>
        <fullName evidence="4">SCA7 domain-containing protein</fullName>
    </recommendedName>
</protein>
<dbReference type="EMBL" id="KI669459">
    <property type="protein sequence ID" value="OCF60577.1"/>
    <property type="molecule type" value="Genomic_DNA"/>
</dbReference>
<feature type="region of interest" description="Disordered" evidence="1">
    <location>
        <begin position="173"/>
        <end position="217"/>
    </location>
</feature>
<keyword evidence="3" id="KW-1185">Reference proteome</keyword>
<evidence type="ECO:0000313" key="3">
    <source>
        <dbReference type="Proteomes" id="UP000092583"/>
    </source>
</evidence>
<evidence type="ECO:0008006" key="4">
    <source>
        <dbReference type="Google" id="ProtNLM"/>
    </source>
</evidence>
<feature type="compositionally biased region" description="Polar residues" evidence="1">
    <location>
        <begin position="9"/>
        <end position="23"/>
    </location>
</feature>
<dbReference type="Proteomes" id="UP000092583">
    <property type="component" value="Unassembled WGS sequence"/>
</dbReference>
<name>A0A1B9IYG7_9TREE</name>